<dbReference type="Proteomes" id="UP000479000">
    <property type="component" value="Unassembled WGS sequence"/>
</dbReference>
<organism evidence="1 2">
    <name type="scientific">Nesidiocoris tenuis</name>
    <dbReference type="NCBI Taxonomy" id="355587"/>
    <lineage>
        <taxon>Eukaryota</taxon>
        <taxon>Metazoa</taxon>
        <taxon>Ecdysozoa</taxon>
        <taxon>Arthropoda</taxon>
        <taxon>Hexapoda</taxon>
        <taxon>Insecta</taxon>
        <taxon>Pterygota</taxon>
        <taxon>Neoptera</taxon>
        <taxon>Paraneoptera</taxon>
        <taxon>Hemiptera</taxon>
        <taxon>Heteroptera</taxon>
        <taxon>Panheteroptera</taxon>
        <taxon>Cimicomorpha</taxon>
        <taxon>Miridae</taxon>
        <taxon>Dicyphina</taxon>
        <taxon>Nesidiocoris</taxon>
    </lineage>
</organism>
<protein>
    <submittedName>
        <fullName evidence="1">Uncharacterized protein</fullName>
    </submittedName>
</protein>
<feature type="non-terminal residue" evidence="1">
    <location>
        <position position="61"/>
    </location>
</feature>
<proteinExistence type="predicted"/>
<sequence>MRLSCRPDARRPLLESTGCSSRGPKIVVVAAFPYHKREVWNLGRESVDPRCGRNSMSRTAV</sequence>
<dbReference type="AlphaFoldDB" id="A0A6H5FUW9"/>
<accession>A0A6H5FUW9</accession>
<evidence type="ECO:0000313" key="2">
    <source>
        <dbReference type="Proteomes" id="UP000479000"/>
    </source>
</evidence>
<keyword evidence="2" id="KW-1185">Reference proteome</keyword>
<evidence type="ECO:0000313" key="1">
    <source>
        <dbReference type="EMBL" id="CAA9993917.1"/>
    </source>
</evidence>
<dbReference type="EMBL" id="CADCXU010001344">
    <property type="protein sequence ID" value="CAA9993917.1"/>
    <property type="molecule type" value="Genomic_DNA"/>
</dbReference>
<reference evidence="1 2" key="1">
    <citation type="submission" date="2020-02" db="EMBL/GenBank/DDBJ databases">
        <authorList>
            <person name="Ferguson B K."/>
        </authorList>
    </citation>
    <scope>NUCLEOTIDE SEQUENCE [LARGE SCALE GENOMIC DNA]</scope>
</reference>
<name>A0A6H5FUW9_9HEMI</name>
<gene>
    <name evidence="1" type="ORF">NTEN_LOCUS761</name>
</gene>